<comment type="caution">
    <text evidence="1">The sequence shown here is derived from an EMBL/GenBank/DDBJ whole genome shotgun (WGS) entry which is preliminary data.</text>
</comment>
<feature type="non-terminal residue" evidence="1">
    <location>
        <position position="1"/>
    </location>
</feature>
<evidence type="ECO:0000313" key="1">
    <source>
        <dbReference type="EMBL" id="MED6152530.1"/>
    </source>
</evidence>
<proteinExistence type="predicted"/>
<keyword evidence="2" id="KW-1185">Reference proteome</keyword>
<gene>
    <name evidence="1" type="ORF">PIB30_092964</name>
</gene>
<protein>
    <submittedName>
        <fullName evidence="1">Uncharacterized protein</fullName>
    </submittedName>
</protein>
<name>A0ABU6TVR3_9FABA</name>
<evidence type="ECO:0000313" key="2">
    <source>
        <dbReference type="Proteomes" id="UP001341840"/>
    </source>
</evidence>
<organism evidence="1 2">
    <name type="scientific">Stylosanthes scabra</name>
    <dbReference type="NCBI Taxonomy" id="79078"/>
    <lineage>
        <taxon>Eukaryota</taxon>
        <taxon>Viridiplantae</taxon>
        <taxon>Streptophyta</taxon>
        <taxon>Embryophyta</taxon>
        <taxon>Tracheophyta</taxon>
        <taxon>Spermatophyta</taxon>
        <taxon>Magnoliopsida</taxon>
        <taxon>eudicotyledons</taxon>
        <taxon>Gunneridae</taxon>
        <taxon>Pentapetalae</taxon>
        <taxon>rosids</taxon>
        <taxon>fabids</taxon>
        <taxon>Fabales</taxon>
        <taxon>Fabaceae</taxon>
        <taxon>Papilionoideae</taxon>
        <taxon>50 kb inversion clade</taxon>
        <taxon>dalbergioids sensu lato</taxon>
        <taxon>Dalbergieae</taxon>
        <taxon>Pterocarpus clade</taxon>
        <taxon>Stylosanthes</taxon>
    </lineage>
</organism>
<accession>A0ABU6TVR3</accession>
<dbReference type="EMBL" id="JASCZI010092573">
    <property type="protein sequence ID" value="MED6152530.1"/>
    <property type="molecule type" value="Genomic_DNA"/>
</dbReference>
<dbReference type="Proteomes" id="UP001341840">
    <property type="component" value="Unassembled WGS sequence"/>
</dbReference>
<reference evidence="1 2" key="1">
    <citation type="journal article" date="2023" name="Plants (Basel)">
        <title>Bridging the Gap: Combining Genomics and Transcriptomics Approaches to Understand Stylosanthes scabra, an Orphan Legume from the Brazilian Caatinga.</title>
        <authorList>
            <person name="Ferreira-Neto J.R.C."/>
            <person name="da Silva M.D."/>
            <person name="Binneck E."/>
            <person name="de Melo N.F."/>
            <person name="da Silva R.H."/>
            <person name="de Melo A.L.T.M."/>
            <person name="Pandolfi V."/>
            <person name="Bustamante F.O."/>
            <person name="Brasileiro-Vidal A.C."/>
            <person name="Benko-Iseppon A.M."/>
        </authorList>
    </citation>
    <scope>NUCLEOTIDE SEQUENCE [LARGE SCALE GENOMIC DNA]</scope>
    <source>
        <tissue evidence="1">Leaves</tissue>
    </source>
</reference>
<sequence>KLGLDSRKRVRIYYQIPISVVAQGVKYGCLAIEGDDDLQIVFHCRRQFLEVRTTELFLEVADSLASFGGSAPHPRPVNAGGPSGSRHQTEIDALQVASPSFDFNLQPEAAIGGTELGDYRCYSKSAIIHSIYKRKFNTTKKIFYLVANGHLN</sequence>